<dbReference type="RefSeq" id="WP_211972945.1">
    <property type="nucleotide sequence ID" value="NZ_CBFHAM010000019.1"/>
</dbReference>
<keyword evidence="1" id="KW-0732">Signal</keyword>
<keyword evidence="3" id="KW-1185">Reference proteome</keyword>
<evidence type="ECO:0000256" key="1">
    <source>
        <dbReference type="SAM" id="SignalP"/>
    </source>
</evidence>
<proteinExistence type="predicted"/>
<sequence length="683" mass="71304">MKLQGLVKVCAAMLCCLCSQQLLAQQLKLGTNPTLLKPSALLELESTKQALLITRIADTSLITSPINGMIIYLTTDNSFRVRANSYWNKLIPEGGAIKSINNDLTPTQNITASYTPAGTFGFATASGTHTLTIPDAGLTAAGFVNTGAQSFKGLKNFTNGLQTLNLRVVNDLSTPTKVLGKDANGDVSALTLGTTLGIATGTLSANNATKLWNANKIADYDVLFSTAPLNDQVLTFNGTQWIAKAPAAGGITSIGFSMPSQPLFSITGSPLTANGTITANLNTQNANLVFAGPATGAAAAPGFRSLVAADIPALDASKITTGILPLTLGGTGLSTIGAVGNLIRVKNATSLEYFTPSYLDGTNKISIIPGSGVMTMAPSITQTLSTNPAWTISVDSAKNIWNANKIQKNAVIDSLPGDGDVLKWNTTRQLYVPSQDITGGASYGNLTSNDITYADAPDPKYRMKIWASPTSGTVVNGPAGTGAWAWSVLSFQNTGYTTQLYFDKNTLALREWKNNTAAPPPLVAGSNPWYKVVTMQGDSLLGVGGLIFGSRFTDSKSEVGQDSVNLFWDNSSKELGIKTNSPNASLDVNGTAKIGVGGTVLSGIFRLTNQTVASIAVGVVSKTFTVTGAAVGGSVIVNPRVDFAANFYILSSRVSSSNTVTVTFNNTSGGTITNRVFDLTVIQ</sequence>
<gene>
    <name evidence="2" type="ORF">KE626_10985</name>
</gene>
<accession>A0ABS5IXY8</accession>
<evidence type="ECO:0000313" key="3">
    <source>
        <dbReference type="Proteomes" id="UP000676386"/>
    </source>
</evidence>
<protein>
    <submittedName>
        <fullName evidence="2">Uncharacterized protein</fullName>
    </submittedName>
</protein>
<dbReference type="Proteomes" id="UP000676386">
    <property type="component" value="Unassembled WGS sequence"/>
</dbReference>
<feature type="chain" id="PRO_5045559918" evidence="1">
    <location>
        <begin position="25"/>
        <end position="683"/>
    </location>
</feature>
<dbReference type="EMBL" id="JAGTXB010000004">
    <property type="protein sequence ID" value="MBS0027833.1"/>
    <property type="molecule type" value="Genomic_DNA"/>
</dbReference>
<evidence type="ECO:0000313" key="2">
    <source>
        <dbReference type="EMBL" id="MBS0027833.1"/>
    </source>
</evidence>
<comment type="caution">
    <text evidence="2">The sequence shown here is derived from an EMBL/GenBank/DDBJ whole genome shotgun (WGS) entry which is preliminary data.</text>
</comment>
<feature type="signal peptide" evidence="1">
    <location>
        <begin position="1"/>
        <end position="24"/>
    </location>
</feature>
<name>A0ABS5IXY8_9BACT</name>
<organism evidence="2 3">
    <name type="scientific">Chitinophaga hostae</name>
    <dbReference type="NCBI Taxonomy" id="2831022"/>
    <lineage>
        <taxon>Bacteria</taxon>
        <taxon>Pseudomonadati</taxon>
        <taxon>Bacteroidota</taxon>
        <taxon>Chitinophagia</taxon>
        <taxon>Chitinophagales</taxon>
        <taxon>Chitinophagaceae</taxon>
        <taxon>Chitinophaga</taxon>
    </lineage>
</organism>
<reference evidence="2 3" key="1">
    <citation type="submission" date="2021-04" db="EMBL/GenBank/DDBJ databases">
        <title>Chitinophaga sp. nov., isolated from the rhizosphere soil.</title>
        <authorList>
            <person name="He S."/>
        </authorList>
    </citation>
    <scope>NUCLEOTIDE SEQUENCE [LARGE SCALE GENOMIC DNA]</scope>
    <source>
        <strain evidence="2 3">2R12</strain>
    </source>
</reference>